<dbReference type="InterPro" id="IPR021916">
    <property type="entry name" value="DUF3527"/>
</dbReference>
<dbReference type="EMBL" id="JABCRI010000021">
    <property type="protein sequence ID" value="KAF8380244.1"/>
    <property type="molecule type" value="Genomic_DNA"/>
</dbReference>
<feature type="region of interest" description="Disordered" evidence="1">
    <location>
        <begin position="21"/>
        <end position="53"/>
    </location>
</feature>
<dbReference type="Proteomes" id="UP000655225">
    <property type="component" value="Unassembled WGS sequence"/>
</dbReference>
<proteinExistence type="predicted"/>
<dbReference type="AlphaFoldDB" id="A0A834YIA3"/>
<name>A0A834YIA3_TETSI</name>
<feature type="compositionally biased region" description="Polar residues" evidence="1">
    <location>
        <begin position="466"/>
        <end position="476"/>
    </location>
</feature>
<evidence type="ECO:0000313" key="2">
    <source>
        <dbReference type="EMBL" id="KAF8380244.1"/>
    </source>
</evidence>
<accession>A0A834YIA3</accession>
<dbReference type="OMA" id="GYIEFCL"/>
<comment type="caution">
    <text evidence="2">The sequence shown here is derived from an EMBL/GenBank/DDBJ whole genome shotgun (WGS) entry which is preliminary data.</text>
</comment>
<organism evidence="2 3">
    <name type="scientific">Tetracentron sinense</name>
    <name type="common">Spur-leaf</name>
    <dbReference type="NCBI Taxonomy" id="13715"/>
    <lineage>
        <taxon>Eukaryota</taxon>
        <taxon>Viridiplantae</taxon>
        <taxon>Streptophyta</taxon>
        <taxon>Embryophyta</taxon>
        <taxon>Tracheophyta</taxon>
        <taxon>Spermatophyta</taxon>
        <taxon>Magnoliopsida</taxon>
        <taxon>Trochodendrales</taxon>
        <taxon>Trochodendraceae</taxon>
        <taxon>Tetracentron</taxon>
    </lineage>
</organism>
<dbReference type="PANTHER" id="PTHR31390:SF0">
    <property type="entry name" value="DOMAIN PROTEIN, PUTATIVE (DUF3527)-RELATED"/>
    <property type="match status" value="1"/>
</dbReference>
<evidence type="ECO:0000256" key="1">
    <source>
        <dbReference type="SAM" id="MobiDB-lite"/>
    </source>
</evidence>
<gene>
    <name evidence="2" type="ORF">HHK36_027727</name>
</gene>
<feature type="compositionally biased region" description="Basic and acidic residues" evidence="1">
    <location>
        <begin position="27"/>
        <end position="39"/>
    </location>
</feature>
<dbReference type="OrthoDB" id="1939710at2759"/>
<protein>
    <submittedName>
        <fullName evidence="2">Uncharacterized protein</fullName>
    </submittedName>
</protein>
<reference evidence="2 3" key="1">
    <citation type="submission" date="2020-04" db="EMBL/GenBank/DDBJ databases">
        <title>Plant Genome Project.</title>
        <authorList>
            <person name="Zhang R.-G."/>
        </authorList>
    </citation>
    <scope>NUCLEOTIDE SEQUENCE [LARGE SCALE GENOMIC DNA]</scope>
    <source>
        <strain evidence="2">YNK0</strain>
        <tissue evidence="2">Leaf</tissue>
    </source>
</reference>
<sequence length="771" mass="85533">MGLDTELEFEKYIRVGWNPKIGRPSHRHDLEVEERDARGKPMSSSYLSSSLDEEDFTEISFGKFLNSSRKSLPSGPAGLEDNEKLKRGSIYQSSKAVRKMNKLGAAEGRRKIELSGSNDTSFSFWSSDSSQSNEDGPLMQQKRSSVMYLGTEPNTTSASKPYIESSSQDFLELSFRLPPSPDYLRAGYVSPDRLFDICLDSENRDNHSAETTVRGSMEDLSFRCYQTISPLNDGNDLLERDTVLTLRKSSSAKVGMPYLACQTESNDSKARPKPRFSPIRRLLHPITKSKSQRSPSVSVAEPSEVTTNGSASISRNWTVCQSLLRDFSNTMQNTESGAHFVKKDNRSSIVASSPAHLHGLLKLEYKHGVPLFEFSLDPEDVLVAKTWKADNAFNWVYTFHSMNSRMPSNSNGWGGRERHRESSMVGQMQVSCYLCSEMNNGGAFDNSMVTEFVLYDIAHARKSFDAQGSSHWSPNSIEPPDGTTGEGLIPVPTFESNDVSSPVKRKFQPRHASGNGNSNISAPYPWAPADLHPNLEIAAIVIQVPFDKWETLKDKQGGKLSDKANSNLSDFSTVEQRSDNVLGSISSANMKVVTSTGTHGLPSIEEGGSTSSLLDRWRSGGGCDCGGWDMTCPLVVFGSPIVQHVGDNPLMEDQWPFELFVQGSKEKIPALTITVIDGGQYSVDFHARLSKLQAFSICVAILRSVEVSTAVKQERNRQRLQSNTLKMLLEEEVKFLIEAVTEEEKRKVTKKMEEIPSSFIINPPFSPMARV</sequence>
<keyword evidence="3" id="KW-1185">Reference proteome</keyword>
<feature type="region of interest" description="Disordered" evidence="1">
    <location>
        <begin position="67"/>
        <end position="86"/>
    </location>
</feature>
<dbReference type="PANTHER" id="PTHR31390">
    <property type="entry name" value="EXPRESSED PROTEIN"/>
    <property type="match status" value="1"/>
</dbReference>
<dbReference type="Pfam" id="PF12043">
    <property type="entry name" value="DUF3527"/>
    <property type="match status" value="1"/>
</dbReference>
<evidence type="ECO:0000313" key="3">
    <source>
        <dbReference type="Proteomes" id="UP000655225"/>
    </source>
</evidence>
<feature type="region of interest" description="Disordered" evidence="1">
    <location>
        <begin position="466"/>
        <end position="519"/>
    </location>
</feature>